<sequence length="75" mass="8310">MRTSLEYASQSSLCSEKSPNCSEACDGFYQTEVLKLIRKGCIVSLGNTNKEGGRMISVTPKIISLLLSIEKMRYT</sequence>
<dbReference type="Proteomes" id="UP001566132">
    <property type="component" value="Unassembled WGS sequence"/>
</dbReference>
<protein>
    <submittedName>
        <fullName evidence="1">Uncharacterized protein</fullName>
    </submittedName>
</protein>
<evidence type="ECO:0000313" key="2">
    <source>
        <dbReference type="Proteomes" id="UP001566132"/>
    </source>
</evidence>
<evidence type="ECO:0000313" key="1">
    <source>
        <dbReference type="EMBL" id="KAL1508918.1"/>
    </source>
</evidence>
<dbReference type="AlphaFoldDB" id="A0ABD1F425"/>
<accession>A0ABD1F425</accession>
<reference evidence="1 2" key="1">
    <citation type="submission" date="2024-05" db="EMBL/GenBank/DDBJ databases">
        <title>Genetic variation in Jamaican populations of the coffee berry borer (Hypothenemus hampei).</title>
        <authorList>
            <person name="Errbii M."/>
            <person name="Myrie A."/>
        </authorList>
    </citation>
    <scope>NUCLEOTIDE SEQUENCE [LARGE SCALE GENOMIC DNA]</scope>
    <source>
        <strain evidence="1">JA-Hopewell-2020-01-JO</strain>
        <tissue evidence="1">Whole body</tissue>
    </source>
</reference>
<proteinExistence type="predicted"/>
<organism evidence="1 2">
    <name type="scientific">Hypothenemus hampei</name>
    <name type="common">Coffee berry borer</name>
    <dbReference type="NCBI Taxonomy" id="57062"/>
    <lineage>
        <taxon>Eukaryota</taxon>
        <taxon>Metazoa</taxon>
        <taxon>Ecdysozoa</taxon>
        <taxon>Arthropoda</taxon>
        <taxon>Hexapoda</taxon>
        <taxon>Insecta</taxon>
        <taxon>Pterygota</taxon>
        <taxon>Neoptera</taxon>
        <taxon>Endopterygota</taxon>
        <taxon>Coleoptera</taxon>
        <taxon>Polyphaga</taxon>
        <taxon>Cucujiformia</taxon>
        <taxon>Curculionidae</taxon>
        <taxon>Scolytinae</taxon>
        <taxon>Hypothenemus</taxon>
    </lineage>
</organism>
<dbReference type="EMBL" id="JBDJPC010000003">
    <property type="protein sequence ID" value="KAL1508918.1"/>
    <property type="molecule type" value="Genomic_DNA"/>
</dbReference>
<name>A0ABD1F425_HYPHA</name>
<keyword evidence="2" id="KW-1185">Reference proteome</keyword>
<comment type="caution">
    <text evidence="1">The sequence shown here is derived from an EMBL/GenBank/DDBJ whole genome shotgun (WGS) entry which is preliminary data.</text>
</comment>
<gene>
    <name evidence="1" type="ORF">ABEB36_003737</name>
</gene>